<dbReference type="InterPro" id="IPR038750">
    <property type="entry name" value="YczE/YyaS-like"/>
</dbReference>
<evidence type="ECO:0000313" key="4">
    <source>
        <dbReference type="Proteomes" id="UP000586095"/>
    </source>
</evidence>
<gene>
    <name evidence="3" type="ORF">BJ960_000934</name>
</gene>
<dbReference type="PANTHER" id="PTHR40078">
    <property type="entry name" value="INTEGRAL MEMBRANE PROTEIN-RELATED"/>
    <property type="match status" value="1"/>
</dbReference>
<feature type="region of interest" description="Disordered" evidence="1">
    <location>
        <begin position="232"/>
        <end position="295"/>
    </location>
</feature>
<sequence>MSTPRALKTLDRLPRRVLQLAVGLALFGIGVSLILKSNLGAASWDVLTQGLSHHLPLSFGTITIIMSGIVLLCWIPLRQRVGFGTVANAILIGVFADVGLALFPTPDGFWVRIAVMLLGVVLVGIASGIYIGAGFGSGPRDGLMIGLHEVTGLPIWVVRTALEVFVVVVGWLLGGTVGIGTLAFAVLIGPLCQVFLPLFAIRDAERQPTDVDPALEAPVVVAEPEFAPIATGSIPVQPPTSPAAQVNVTTVSAATSPVSPATPPAEAREPEQAQPARAATPLPEQRPEPERSVDA</sequence>
<reference evidence="3 4" key="1">
    <citation type="submission" date="2020-07" db="EMBL/GenBank/DDBJ databases">
        <title>Sequencing the genomes of 1000 actinobacteria strains.</title>
        <authorList>
            <person name="Klenk H.-P."/>
        </authorList>
    </citation>
    <scope>NUCLEOTIDE SEQUENCE [LARGE SCALE GENOMIC DNA]</scope>
    <source>
        <strain evidence="3 4">DSM 17380</strain>
    </source>
</reference>
<protein>
    <submittedName>
        <fullName evidence="3">Putative membrane protein YczE</fullName>
    </submittedName>
</protein>
<dbReference type="AlphaFoldDB" id="A0A852QXQ5"/>
<evidence type="ECO:0000313" key="3">
    <source>
        <dbReference type="EMBL" id="NYD26131.1"/>
    </source>
</evidence>
<evidence type="ECO:0000256" key="2">
    <source>
        <dbReference type="SAM" id="Phobius"/>
    </source>
</evidence>
<feature type="transmembrane region" description="Helical" evidence="2">
    <location>
        <begin position="17"/>
        <end position="35"/>
    </location>
</feature>
<proteinExistence type="predicted"/>
<accession>A0A852QXQ5</accession>
<feature type="compositionally biased region" description="Low complexity" evidence="1">
    <location>
        <begin position="272"/>
        <end position="281"/>
    </location>
</feature>
<dbReference type="Proteomes" id="UP000586095">
    <property type="component" value="Unassembled WGS sequence"/>
</dbReference>
<feature type="transmembrane region" description="Helical" evidence="2">
    <location>
        <begin position="81"/>
        <end position="103"/>
    </location>
</feature>
<keyword evidence="2" id="KW-1133">Transmembrane helix</keyword>
<organism evidence="3 4">
    <name type="scientific">Leucobacter aridicollis</name>
    <dbReference type="NCBI Taxonomy" id="283878"/>
    <lineage>
        <taxon>Bacteria</taxon>
        <taxon>Bacillati</taxon>
        <taxon>Actinomycetota</taxon>
        <taxon>Actinomycetes</taxon>
        <taxon>Micrococcales</taxon>
        <taxon>Microbacteriaceae</taxon>
        <taxon>Leucobacter</taxon>
    </lineage>
</organism>
<dbReference type="RefSeq" id="WP_202229187.1">
    <property type="nucleotide sequence ID" value="NZ_BAAALZ010000002.1"/>
</dbReference>
<keyword evidence="2" id="KW-0472">Membrane</keyword>
<name>A0A852QXQ5_9MICO</name>
<comment type="caution">
    <text evidence="3">The sequence shown here is derived from an EMBL/GenBank/DDBJ whole genome shotgun (WGS) entry which is preliminary data.</text>
</comment>
<feature type="transmembrane region" description="Helical" evidence="2">
    <location>
        <begin position="179"/>
        <end position="201"/>
    </location>
</feature>
<keyword evidence="2" id="KW-0812">Transmembrane</keyword>
<dbReference type="EMBL" id="JACCBD010000001">
    <property type="protein sequence ID" value="NYD26131.1"/>
    <property type="molecule type" value="Genomic_DNA"/>
</dbReference>
<dbReference type="PANTHER" id="PTHR40078:SF1">
    <property type="entry name" value="INTEGRAL MEMBRANE PROTEIN"/>
    <property type="match status" value="1"/>
</dbReference>
<feature type="transmembrane region" description="Helical" evidence="2">
    <location>
        <begin position="55"/>
        <end position="74"/>
    </location>
</feature>
<feature type="transmembrane region" description="Helical" evidence="2">
    <location>
        <begin position="109"/>
        <end position="132"/>
    </location>
</feature>
<dbReference type="Pfam" id="PF19700">
    <property type="entry name" value="DUF6198"/>
    <property type="match status" value="1"/>
</dbReference>
<keyword evidence="4" id="KW-1185">Reference proteome</keyword>
<feature type="compositionally biased region" description="Basic and acidic residues" evidence="1">
    <location>
        <begin position="285"/>
        <end position="295"/>
    </location>
</feature>
<feature type="compositionally biased region" description="Low complexity" evidence="1">
    <location>
        <begin position="248"/>
        <end position="259"/>
    </location>
</feature>
<evidence type="ECO:0000256" key="1">
    <source>
        <dbReference type="SAM" id="MobiDB-lite"/>
    </source>
</evidence>
<feature type="transmembrane region" description="Helical" evidence="2">
    <location>
        <begin position="153"/>
        <end position="173"/>
    </location>
</feature>